<sequence>MVEDALNSSRSDAEQNRCYYAPVSVRTAPVNVYLASSCAATEKPNMKAGSGTYWGPNSPRNKCSSIPGAQTSGRAALFAVTLALMSAPLDRTLVIYTTSQFVIRTFCYWVGRNYTEGWPCKNADIIRVTAELIRSRHAGVVFRYTESPS</sequence>
<dbReference type="InterPro" id="IPR002156">
    <property type="entry name" value="RNaseH_domain"/>
</dbReference>
<dbReference type="InterPro" id="IPR012337">
    <property type="entry name" value="RNaseH-like_sf"/>
</dbReference>
<feature type="domain" description="RNase H type-1" evidence="8">
    <location>
        <begin position="30"/>
        <end position="130"/>
    </location>
</feature>
<feature type="non-terminal residue" evidence="9">
    <location>
        <position position="149"/>
    </location>
</feature>
<dbReference type="InterPro" id="IPR050092">
    <property type="entry name" value="RNase_H"/>
</dbReference>
<organism evidence="9 10">
    <name type="scientific">Mycena maculata</name>
    <dbReference type="NCBI Taxonomy" id="230809"/>
    <lineage>
        <taxon>Eukaryota</taxon>
        <taxon>Fungi</taxon>
        <taxon>Dikarya</taxon>
        <taxon>Basidiomycota</taxon>
        <taxon>Agaricomycotina</taxon>
        <taxon>Agaricomycetes</taxon>
        <taxon>Agaricomycetidae</taxon>
        <taxon>Agaricales</taxon>
        <taxon>Marasmiineae</taxon>
        <taxon>Mycenaceae</taxon>
        <taxon>Mycena</taxon>
    </lineage>
</organism>
<keyword evidence="10" id="KW-1185">Reference proteome</keyword>
<comment type="catalytic activity">
    <reaction evidence="1">
        <text>Endonucleolytic cleavage to 5'-phosphomonoester.</text>
        <dbReference type="EC" id="3.1.26.4"/>
    </reaction>
</comment>
<keyword evidence="4" id="KW-0540">Nuclease</keyword>
<keyword evidence="7" id="KW-0378">Hydrolase</keyword>
<name>A0AAD7HD19_9AGAR</name>
<gene>
    <name evidence="9" type="ORF">DFH07DRAFT_761931</name>
</gene>
<evidence type="ECO:0000313" key="9">
    <source>
        <dbReference type="EMBL" id="KAJ7717616.1"/>
    </source>
</evidence>
<evidence type="ECO:0000256" key="7">
    <source>
        <dbReference type="ARBA" id="ARBA00022801"/>
    </source>
</evidence>
<dbReference type="GO" id="GO:0003676">
    <property type="term" value="F:nucleic acid binding"/>
    <property type="evidence" value="ECO:0007669"/>
    <property type="project" value="InterPro"/>
</dbReference>
<protein>
    <recommendedName>
        <fullName evidence="3">ribonuclease H</fullName>
        <ecNumber evidence="3">3.1.26.4</ecNumber>
    </recommendedName>
</protein>
<evidence type="ECO:0000256" key="4">
    <source>
        <dbReference type="ARBA" id="ARBA00022722"/>
    </source>
</evidence>
<dbReference type="Pfam" id="PF00075">
    <property type="entry name" value="RNase_H"/>
    <property type="match status" value="1"/>
</dbReference>
<dbReference type="Gene3D" id="3.30.420.10">
    <property type="entry name" value="Ribonuclease H-like superfamily/Ribonuclease H"/>
    <property type="match status" value="1"/>
</dbReference>
<evidence type="ECO:0000256" key="5">
    <source>
        <dbReference type="ARBA" id="ARBA00022723"/>
    </source>
</evidence>
<dbReference type="GO" id="GO:0004523">
    <property type="term" value="F:RNA-DNA hybrid ribonuclease activity"/>
    <property type="evidence" value="ECO:0007669"/>
    <property type="project" value="UniProtKB-EC"/>
</dbReference>
<dbReference type="PANTHER" id="PTHR10642">
    <property type="entry name" value="RIBONUCLEASE H1"/>
    <property type="match status" value="1"/>
</dbReference>
<accession>A0AAD7HD19</accession>
<evidence type="ECO:0000256" key="2">
    <source>
        <dbReference type="ARBA" id="ARBA00005300"/>
    </source>
</evidence>
<dbReference type="EMBL" id="JARJLG010000315">
    <property type="protein sequence ID" value="KAJ7717616.1"/>
    <property type="molecule type" value="Genomic_DNA"/>
</dbReference>
<proteinExistence type="inferred from homology"/>
<dbReference type="EC" id="3.1.26.4" evidence="3"/>
<dbReference type="PANTHER" id="PTHR10642:SF26">
    <property type="entry name" value="RIBONUCLEASE H1"/>
    <property type="match status" value="1"/>
</dbReference>
<evidence type="ECO:0000256" key="6">
    <source>
        <dbReference type="ARBA" id="ARBA00022759"/>
    </source>
</evidence>
<dbReference type="GO" id="GO:0043137">
    <property type="term" value="P:DNA replication, removal of RNA primer"/>
    <property type="evidence" value="ECO:0007669"/>
    <property type="project" value="TreeGrafter"/>
</dbReference>
<comment type="similarity">
    <text evidence="2">Belongs to the RNase H family.</text>
</comment>
<dbReference type="SUPFAM" id="SSF53098">
    <property type="entry name" value="Ribonuclease H-like"/>
    <property type="match status" value="1"/>
</dbReference>
<comment type="caution">
    <text evidence="9">The sequence shown here is derived from an EMBL/GenBank/DDBJ whole genome shotgun (WGS) entry which is preliminary data.</text>
</comment>
<reference evidence="9" key="1">
    <citation type="submission" date="2023-03" db="EMBL/GenBank/DDBJ databases">
        <title>Massive genome expansion in bonnet fungi (Mycena s.s.) driven by repeated elements and novel gene families across ecological guilds.</title>
        <authorList>
            <consortium name="Lawrence Berkeley National Laboratory"/>
            <person name="Harder C.B."/>
            <person name="Miyauchi S."/>
            <person name="Viragh M."/>
            <person name="Kuo A."/>
            <person name="Thoen E."/>
            <person name="Andreopoulos B."/>
            <person name="Lu D."/>
            <person name="Skrede I."/>
            <person name="Drula E."/>
            <person name="Henrissat B."/>
            <person name="Morin E."/>
            <person name="Kohler A."/>
            <person name="Barry K."/>
            <person name="LaButti K."/>
            <person name="Morin E."/>
            <person name="Salamov A."/>
            <person name="Lipzen A."/>
            <person name="Mereny Z."/>
            <person name="Hegedus B."/>
            <person name="Baldrian P."/>
            <person name="Stursova M."/>
            <person name="Weitz H."/>
            <person name="Taylor A."/>
            <person name="Grigoriev I.V."/>
            <person name="Nagy L.G."/>
            <person name="Martin F."/>
            <person name="Kauserud H."/>
        </authorList>
    </citation>
    <scope>NUCLEOTIDE SEQUENCE</scope>
    <source>
        <strain evidence="9">CBHHK188m</strain>
    </source>
</reference>
<evidence type="ECO:0000256" key="3">
    <source>
        <dbReference type="ARBA" id="ARBA00012180"/>
    </source>
</evidence>
<dbReference type="InterPro" id="IPR036397">
    <property type="entry name" value="RNaseH_sf"/>
</dbReference>
<evidence type="ECO:0000313" key="10">
    <source>
        <dbReference type="Proteomes" id="UP001215280"/>
    </source>
</evidence>
<evidence type="ECO:0000256" key="1">
    <source>
        <dbReference type="ARBA" id="ARBA00000077"/>
    </source>
</evidence>
<dbReference type="Proteomes" id="UP001215280">
    <property type="component" value="Unassembled WGS sequence"/>
</dbReference>
<evidence type="ECO:0000259" key="8">
    <source>
        <dbReference type="Pfam" id="PF00075"/>
    </source>
</evidence>
<dbReference type="GO" id="GO:0046872">
    <property type="term" value="F:metal ion binding"/>
    <property type="evidence" value="ECO:0007669"/>
    <property type="project" value="UniProtKB-KW"/>
</dbReference>
<dbReference type="AlphaFoldDB" id="A0AAD7HD19"/>
<keyword evidence="6" id="KW-0255">Endonuclease</keyword>
<keyword evidence="5" id="KW-0479">Metal-binding</keyword>